<feature type="transmembrane region" description="Helical" evidence="1">
    <location>
        <begin position="30"/>
        <end position="47"/>
    </location>
</feature>
<proteinExistence type="predicted"/>
<evidence type="ECO:0000313" key="3">
    <source>
        <dbReference type="Proteomes" id="UP000706525"/>
    </source>
</evidence>
<evidence type="ECO:0000313" key="2">
    <source>
        <dbReference type="EMBL" id="CAG9184445.1"/>
    </source>
</evidence>
<name>A0ABM8XVN1_9BURK</name>
<comment type="caution">
    <text evidence="2">The sequence shown here is derived from an EMBL/GenBank/DDBJ whole genome shotgun (WGS) entry which is preliminary data.</text>
</comment>
<organism evidence="2 3">
    <name type="scientific">Cupriavidus pampae</name>
    <dbReference type="NCBI Taxonomy" id="659251"/>
    <lineage>
        <taxon>Bacteria</taxon>
        <taxon>Pseudomonadati</taxon>
        <taxon>Pseudomonadota</taxon>
        <taxon>Betaproteobacteria</taxon>
        <taxon>Burkholderiales</taxon>
        <taxon>Burkholderiaceae</taxon>
        <taxon>Cupriavidus</taxon>
    </lineage>
</organism>
<keyword evidence="3" id="KW-1185">Reference proteome</keyword>
<keyword evidence="1" id="KW-1133">Transmembrane helix</keyword>
<keyword evidence="1" id="KW-0812">Transmembrane</keyword>
<dbReference type="EMBL" id="CAJZAG010000012">
    <property type="protein sequence ID" value="CAG9184445.1"/>
    <property type="molecule type" value="Genomic_DNA"/>
</dbReference>
<protein>
    <submittedName>
        <fullName evidence="2">Uncharacterized protein</fullName>
    </submittedName>
</protein>
<dbReference type="Proteomes" id="UP000706525">
    <property type="component" value="Unassembled WGS sequence"/>
</dbReference>
<keyword evidence="1" id="KW-0472">Membrane</keyword>
<reference evidence="2 3" key="1">
    <citation type="submission" date="2021-08" db="EMBL/GenBank/DDBJ databases">
        <authorList>
            <person name="Peeters C."/>
        </authorList>
    </citation>
    <scope>NUCLEOTIDE SEQUENCE [LARGE SCALE GENOMIC DNA]</scope>
    <source>
        <strain evidence="2 3">LMG 32289</strain>
    </source>
</reference>
<evidence type="ECO:0000256" key="1">
    <source>
        <dbReference type="SAM" id="Phobius"/>
    </source>
</evidence>
<accession>A0ABM8XVN1</accession>
<gene>
    <name evidence="2" type="ORF">LMG32289_05619</name>
</gene>
<sequence>MQGPARQLARAKPQGNVSMDPLTTGLSVEQLYAAGIGLGTMLMLVLVQEARDALARRQDAALARHVPAARK</sequence>